<evidence type="ECO:0000256" key="1">
    <source>
        <dbReference type="SAM" id="Phobius"/>
    </source>
</evidence>
<keyword evidence="1" id="KW-0812">Transmembrane</keyword>
<dbReference type="Proteomes" id="UP000016521">
    <property type="component" value="Chromosome I"/>
</dbReference>
<accession>A0ABM6NCL1</accession>
<name>A0ABM6NCL1_PSEO7</name>
<sequence>MSLGDNGELLTHIHSPKMLNYKAMQAIIILKGVFAAISATIAAET</sequence>
<keyword evidence="1" id="KW-0472">Membrane</keyword>
<feature type="transmembrane region" description="Helical" evidence="1">
    <location>
        <begin position="23"/>
        <end position="43"/>
    </location>
</feature>
<reference evidence="2 3" key="1">
    <citation type="submission" date="2015-06" db="EMBL/GenBank/DDBJ databases">
        <authorList>
            <person name="Xie B.-B."/>
            <person name="Rong J.-C."/>
            <person name="Qin Q.-L."/>
            <person name="Zhang Y.-Z."/>
        </authorList>
    </citation>
    <scope>NUCLEOTIDE SEQUENCE [LARGE SCALE GENOMIC DNA]</scope>
    <source>
        <strain evidence="2 3">JCM 20779</strain>
    </source>
</reference>
<dbReference type="EMBL" id="CP011924">
    <property type="protein sequence ID" value="ATD06440.1"/>
    <property type="molecule type" value="Genomic_DNA"/>
</dbReference>
<organism evidence="2 3">
    <name type="scientific">Pseudoalteromonas piscicida</name>
    <dbReference type="NCBI Taxonomy" id="43662"/>
    <lineage>
        <taxon>Bacteria</taxon>
        <taxon>Pseudomonadati</taxon>
        <taxon>Pseudomonadota</taxon>
        <taxon>Gammaproteobacteria</taxon>
        <taxon>Alteromonadales</taxon>
        <taxon>Pseudoalteromonadaceae</taxon>
        <taxon>Pseudoalteromonas</taxon>
    </lineage>
</organism>
<evidence type="ECO:0000313" key="3">
    <source>
        <dbReference type="Proteomes" id="UP000016521"/>
    </source>
</evidence>
<protein>
    <submittedName>
        <fullName evidence="2">Uncharacterized protein</fullName>
    </submittedName>
</protein>
<gene>
    <name evidence="2" type="ORF">PPIS_a1297</name>
</gene>
<keyword evidence="3" id="KW-1185">Reference proteome</keyword>
<keyword evidence="1" id="KW-1133">Transmembrane helix</keyword>
<evidence type="ECO:0000313" key="2">
    <source>
        <dbReference type="EMBL" id="ATD06440.1"/>
    </source>
</evidence>
<proteinExistence type="predicted"/>